<dbReference type="OrthoDB" id="448448at2759"/>
<dbReference type="CDD" id="cd18793">
    <property type="entry name" value="SF2_C_SNF"/>
    <property type="match status" value="1"/>
</dbReference>
<dbReference type="GO" id="GO:0004386">
    <property type="term" value="F:helicase activity"/>
    <property type="evidence" value="ECO:0007669"/>
    <property type="project" value="UniProtKB-KW"/>
</dbReference>
<keyword evidence="3 8" id="KW-0863">Zinc-finger</keyword>
<dbReference type="PROSITE" id="PS51192">
    <property type="entry name" value="HELICASE_ATP_BIND_1"/>
    <property type="match status" value="1"/>
</dbReference>
<protein>
    <recommendedName>
        <fullName evidence="15">RING-type domain-containing protein</fullName>
    </recommendedName>
</protein>
<keyword evidence="4" id="KW-0378">Hydrolase</keyword>
<evidence type="ECO:0000256" key="7">
    <source>
        <dbReference type="ARBA" id="ARBA00022840"/>
    </source>
</evidence>
<keyword evidence="14" id="KW-1185">Reference proteome</keyword>
<feature type="region of interest" description="Disordered" evidence="9">
    <location>
        <begin position="1"/>
        <end position="80"/>
    </location>
</feature>
<dbReference type="Pfam" id="PF00271">
    <property type="entry name" value="Helicase_C"/>
    <property type="match status" value="1"/>
</dbReference>
<evidence type="ECO:0000256" key="3">
    <source>
        <dbReference type="ARBA" id="ARBA00022771"/>
    </source>
</evidence>
<feature type="domain" description="Helicase C-terminal" evidence="12">
    <location>
        <begin position="1345"/>
        <end position="1516"/>
    </location>
</feature>
<dbReference type="InterPro" id="IPR013083">
    <property type="entry name" value="Znf_RING/FYVE/PHD"/>
</dbReference>
<evidence type="ECO:0000259" key="10">
    <source>
        <dbReference type="PROSITE" id="PS50089"/>
    </source>
</evidence>
<dbReference type="InterPro" id="IPR014001">
    <property type="entry name" value="Helicase_ATP-bd"/>
</dbReference>
<evidence type="ECO:0000259" key="12">
    <source>
        <dbReference type="PROSITE" id="PS51194"/>
    </source>
</evidence>
<dbReference type="InterPro" id="IPR027417">
    <property type="entry name" value="P-loop_NTPase"/>
</dbReference>
<evidence type="ECO:0000256" key="4">
    <source>
        <dbReference type="ARBA" id="ARBA00022801"/>
    </source>
</evidence>
<dbReference type="InterPro" id="IPR038718">
    <property type="entry name" value="SNF2-like_sf"/>
</dbReference>
<organism evidence="13 14">
    <name type="scientific">Pelagomonas calceolata</name>
    <dbReference type="NCBI Taxonomy" id="35677"/>
    <lineage>
        <taxon>Eukaryota</taxon>
        <taxon>Sar</taxon>
        <taxon>Stramenopiles</taxon>
        <taxon>Ochrophyta</taxon>
        <taxon>Pelagophyceae</taxon>
        <taxon>Pelagomonadales</taxon>
        <taxon>Pelagomonadaceae</taxon>
        <taxon>Pelagomonas</taxon>
    </lineage>
</organism>
<dbReference type="GO" id="GO:0005634">
    <property type="term" value="C:nucleus"/>
    <property type="evidence" value="ECO:0007669"/>
    <property type="project" value="TreeGrafter"/>
</dbReference>
<evidence type="ECO:0000256" key="2">
    <source>
        <dbReference type="ARBA" id="ARBA00022741"/>
    </source>
</evidence>
<dbReference type="InterPro" id="IPR000330">
    <property type="entry name" value="SNF2_N"/>
</dbReference>
<dbReference type="PANTHER" id="PTHR45626">
    <property type="entry name" value="TRANSCRIPTION TERMINATION FACTOR 2-RELATED"/>
    <property type="match status" value="1"/>
</dbReference>
<dbReference type="InterPro" id="IPR017907">
    <property type="entry name" value="Znf_RING_CS"/>
</dbReference>
<evidence type="ECO:0000313" key="13">
    <source>
        <dbReference type="EMBL" id="CAH0379855.1"/>
    </source>
</evidence>
<evidence type="ECO:0008006" key="15">
    <source>
        <dbReference type="Google" id="ProtNLM"/>
    </source>
</evidence>
<keyword evidence="1" id="KW-0479">Metal-binding</keyword>
<dbReference type="EMBL" id="CAKKNE010000006">
    <property type="protein sequence ID" value="CAH0379855.1"/>
    <property type="molecule type" value="Genomic_DNA"/>
</dbReference>
<dbReference type="PANTHER" id="PTHR45626:SF22">
    <property type="entry name" value="DNA REPAIR PROTEIN RAD5"/>
    <property type="match status" value="1"/>
</dbReference>
<evidence type="ECO:0000259" key="11">
    <source>
        <dbReference type="PROSITE" id="PS51192"/>
    </source>
</evidence>
<dbReference type="GO" id="GO:0005524">
    <property type="term" value="F:ATP binding"/>
    <property type="evidence" value="ECO:0007669"/>
    <property type="project" value="UniProtKB-KW"/>
</dbReference>
<dbReference type="PROSITE" id="PS50089">
    <property type="entry name" value="ZF_RING_2"/>
    <property type="match status" value="1"/>
</dbReference>
<dbReference type="SMART" id="SM00184">
    <property type="entry name" value="RING"/>
    <property type="match status" value="1"/>
</dbReference>
<feature type="domain" description="RING-type" evidence="10">
    <location>
        <begin position="745"/>
        <end position="782"/>
    </location>
</feature>
<dbReference type="InterPro" id="IPR049730">
    <property type="entry name" value="SNF2/RAD54-like_C"/>
</dbReference>
<dbReference type="CDD" id="cd16449">
    <property type="entry name" value="RING-HC"/>
    <property type="match status" value="1"/>
</dbReference>
<dbReference type="SUPFAM" id="SSF52540">
    <property type="entry name" value="P-loop containing nucleoside triphosphate hydrolases"/>
    <property type="match status" value="2"/>
</dbReference>
<dbReference type="InterPro" id="IPR001650">
    <property type="entry name" value="Helicase_C-like"/>
</dbReference>
<reference evidence="13" key="1">
    <citation type="submission" date="2021-11" db="EMBL/GenBank/DDBJ databases">
        <authorList>
            <consortium name="Genoscope - CEA"/>
            <person name="William W."/>
        </authorList>
    </citation>
    <scope>NUCLEOTIDE SEQUENCE</scope>
</reference>
<dbReference type="InterPro" id="IPR050628">
    <property type="entry name" value="SNF2_RAD54_helicase_TF"/>
</dbReference>
<dbReference type="Gene3D" id="3.30.40.10">
    <property type="entry name" value="Zinc/RING finger domain, C3HC4 (zinc finger)"/>
    <property type="match status" value="1"/>
</dbReference>
<dbReference type="GO" id="GO:0008270">
    <property type="term" value="F:zinc ion binding"/>
    <property type="evidence" value="ECO:0007669"/>
    <property type="project" value="UniProtKB-KW"/>
</dbReference>
<name>A0A8J2T0M6_9STRA</name>
<dbReference type="Proteomes" id="UP000789595">
    <property type="component" value="Unassembled WGS sequence"/>
</dbReference>
<feature type="compositionally biased region" description="Basic residues" evidence="9">
    <location>
        <begin position="63"/>
        <end position="72"/>
    </location>
</feature>
<dbReference type="SMART" id="SM00490">
    <property type="entry name" value="HELICc"/>
    <property type="match status" value="1"/>
</dbReference>
<evidence type="ECO:0000313" key="14">
    <source>
        <dbReference type="Proteomes" id="UP000789595"/>
    </source>
</evidence>
<evidence type="ECO:0000256" key="8">
    <source>
        <dbReference type="PROSITE-ProRule" id="PRU00175"/>
    </source>
</evidence>
<evidence type="ECO:0000256" key="6">
    <source>
        <dbReference type="ARBA" id="ARBA00022833"/>
    </source>
</evidence>
<dbReference type="InterPro" id="IPR018957">
    <property type="entry name" value="Znf_C3HC4_RING-type"/>
</dbReference>
<dbReference type="InterPro" id="IPR001841">
    <property type="entry name" value="Znf_RING"/>
</dbReference>
<keyword evidence="7" id="KW-0067">ATP-binding</keyword>
<keyword evidence="5" id="KW-0347">Helicase</keyword>
<dbReference type="Pfam" id="PF00097">
    <property type="entry name" value="zf-C3HC4"/>
    <property type="match status" value="1"/>
</dbReference>
<dbReference type="Gene3D" id="3.40.50.300">
    <property type="entry name" value="P-loop containing nucleotide triphosphate hydrolases"/>
    <property type="match status" value="1"/>
</dbReference>
<gene>
    <name evidence="13" type="ORF">PECAL_6P14940</name>
</gene>
<evidence type="ECO:0000256" key="1">
    <source>
        <dbReference type="ARBA" id="ARBA00022723"/>
    </source>
</evidence>
<accession>A0A8J2T0M6</accession>
<dbReference type="Gene3D" id="3.40.50.10810">
    <property type="entry name" value="Tandem AAA-ATPase domain"/>
    <property type="match status" value="1"/>
</dbReference>
<evidence type="ECO:0000256" key="9">
    <source>
        <dbReference type="SAM" id="MobiDB-lite"/>
    </source>
</evidence>
<keyword evidence="2" id="KW-0547">Nucleotide-binding</keyword>
<dbReference type="GO" id="GO:0006281">
    <property type="term" value="P:DNA repair"/>
    <property type="evidence" value="ECO:0007669"/>
    <property type="project" value="TreeGrafter"/>
</dbReference>
<dbReference type="PROSITE" id="PS51194">
    <property type="entry name" value="HELICASE_CTER"/>
    <property type="match status" value="1"/>
</dbReference>
<dbReference type="PROSITE" id="PS00518">
    <property type="entry name" value="ZF_RING_1"/>
    <property type="match status" value="1"/>
</dbReference>
<feature type="domain" description="Helicase ATP-binding" evidence="11">
    <location>
        <begin position="402"/>
        <end position="561"/>
    </location>
</feature>
<evidence type="ECO:0000256" key="5">
    <source>
        <dbReference type="ARBA" id="ARBA00022806"/>
    </source>
</evidence>
<dbReference type="Pfam" id="PF00176">
    <property type="entry name" value="SNF2-rel_dom"/>
    <property type="match status" value="1"/>
</dbReference>
<dbReference type="SMART" id="SM00487">
    <property type="entry name" value="DEXDc"/>
    <property type="match status" value="1"/>
</dbReference>
<proteinExistence type="predicted"/>
<feature type="compositionally biased region" description="Acidic residues" evidence="9">
    <location>
        <begin position="12"/>
        <end position="21"/>
    </location>
</feature>
<keyword evidence="6" id="KW-0862">Zinc</keyword>
<comment type="caution">
    <text evidence="13">The sequence shown here is derived from an EMBL/GenBank/DDBJ whole genome shotgun (WGS) entry which is preliminary data.</text>
</comment>
<dbReference type="GO" id="GO:0016787">
    <property type="term" value="F:hydrolase activity"/>
    <property type="evidence" value="ECO:0007669"/>
    <property type="project" value="UniProtKB-KW"/>
</dbReference>
<sequence>MWHGGATWGNNNDDEDDDVEFQDTTTTQKRKSHEIIEIPDSSDENASSSEDEDVRQAEVKPSPAKKPKRKVSLPKCAATKAPTNLPPRVDCVAPPNLMLPRAGPCLILPEDRTTGDALMWPSSTPTPYLGGGIYEPPTPRGVKPVKKARKVTSRVARLLGTKSFDVRVDDGASLKRCTDAWRPYGKYGTLDGATCLDGLLKSNVVVAHDDAADFVEALAGLNDRDNDFKERCVHAVAFIESKQLASACTGGRKKSCRVHVAVWARRALFGLSAHPSTKIVLDGIDPAGKRHPCRAPLAEDGTFSRSDPPLSSFTIKALLRDAESSGIAVPKAFAKSMDGLLADGIQLRPYQTQNVFWALHQEDRKHTATTSVAGLNGYYWERRAFVDGGDFYYFPHGGHVLLEPPPVVSGGLLADEMGYGKTITALALIAADKKKYKRPAHEAGTLVVVPRSLYGQWKAECEQKAPGLKTLALDASGYISLDHVREADVVLLRQDQLSQFRTKVSWRRVVVDECQFVANDTSRLASATAGLDATHVWMLSGTPITTKIADLQGELSLLRVWPFTLGKGADAGWQSHFWEASYREPWANKDAACLATFRSLIKGTMMRHAREQRTVCDDQPLVPLPPLTTRWVGVDLAPNASETYVARRIELYAAETPHHLLVRALQRASTFCTDDVLDSLYKNAFDAGKGTTTTAQTQDVSGGVTRELSLANAVKELETKKKGTNAIPCLAEFRRALKGEALDTCDVCQSVKRSPLVLKCQHSFCTQCVRALGSSMKCAVCNEQSLPHECYKLLMPKEQARRDAPIAMDADGGEPGSAVLTLGRTRLTHTVADLDAWPAIDTLPARDPKEPEYEALAKLPRALRQHHARAQKQGWRGSAKLSAVAGEIRRLKDADVTTQFVVVSQYGDLLDELQEAFDPVKYEVDLDLANRDGKKLPEGSRVEYRKEAYDPLTAVDGVIVKVDEKKECKACGRQFLTPFPDICPDCYVECKPCPAEQCGWTCKPCVGVLKTGEPCTRDENCDKCKGKYGCGRVYGPGTEPAPYVYSGPTNPKKDTRDFELKKLDGQIICTDPRCTALRKVKKGKKVIDRPNDTPLTACDGCGGKYGCGAKYNAQTCPKPTDKDGNVDEVKGSMKCISPACRKLRFCRPARSGRNPRPEQKPNDSALYKNTLRSLTKMECPNCHARHSPPYPEGRTAEGKKGLVCDKCGTKQKLKELTDVEAGLPKYLYTIAHGGEEAINVVKGQLTAKSHRCVVPGKMVRAASCKDKEGCLTRGGFDNRFRPGDKVTATRPALSMDEALEVGMRVKVLEGPYAGASGVVHKLIVDKSDDDDDDVEVIDGDAKGTNKVQYEVKVRPKRGAEVKVTFERSALEDQKDGLWRSAKVVSVVKPAGCADAFEQTLGSIRLDDSSPDRRGQLLETFRSDPETSVLLLTLQTAGVGLNITNANKVIILEPFRFGAQEAQAVTRVHRIGQLRPVEIIKFYCRNTVDERMLRLRQKRGELDASQDGDAPSADDVGAGAGDTAFAKADLDVLFGVTE</sequence>
<dbReference type="SUPFAM" id="SSF57850">
    <property type="entry name" value="RING/U-box"/>
    <property type="match status" value="1"/>
</dbReference>
<dbReference type="GO" id="GO:0008094">
    <property type="term" value="F:ATP-dependent activity, acting on DNA"/>
    <property type="evidence" value="ECO:0007669"/>
    <property type="project" value="TreeGrafter"/>
</dbReference>